<evidence type="ECO:0000313" key="2">
    <source>
        <dbReference type="Proteomes" id="UP000000539"/>
    </source>
</evidence>
<proteinExistence type="predicted"/>
<sequence length="112" mass="11854">MGIPLPVAKGRDEIDAAVHAVVLDVLAIEAAFIAEVLQTQPVGTRDTTRLPVSPRPGHHGLQTQAHHGCFVSLAFKHNANGGPRAVSSHPISPRMLPLCVAMHAFTEAANRS</sequence>
<reference evidence="1" key="3">
    <citation type="submission" date="2025-09" db="UniProtKB">
        <authorList>
            <consortium name="Ensembl"/>
        </authorList>
    </citation>
    <scope>IDENTIFICATION</scope>
    <source>
        <strain evidence="1">broiler</strain>
    </source>
</reference>
<reference evidence="1" key="1">
    <citation type="submission" date="2020-11" db="EMBL/GenBank/DDBJ databases">
        <title>Gallus gallus (Chicken) genome, bGalGal1, GRCg7b, maternal haplotype autosomes + Z &amp; W.</title>
        <authorList>
            <person name="Warren W."/>
            <person name="Formenti G."/>
            <person name="Fedrigo O."/>
            <person name="Haase B."/>
            <person name="Mountcastle J."/>
            <person name="Balacco J."/>
            <person name="Tracey A."/>
            <person name="Schneider V."/>
            <person name="Okimoto R."/>
            <person name="Cheng H."/>
            <person name="Hawken R."/>
            <person name="Howe K."/>
            <person name="Jarvis E.D."/>
        </authorList>
    </citation>
    <scope>NUCLEOTIDE SEQUENCE [LARGE SCALE GENOMIC DNA]</scope>
    <source>
        <strain evidence="1">Broiler</strain>
    </source>
</reference>
<evidence type="ECO:0000313" key="1">
    <source>
        <dbReference type="Ensembl" id="ENSGALP00010044210.1"/>
    </source>
</evidence>
<keyword evidence="2" id="KW-1185">Reference proteome</keyword>
<dbReference type="Ensembl" id="ENSGALT00010071520.1">
    <property type="protein sequence ID" value="ENSGALP00010044210.1"/>
    <property type="gene ID" value="ENSGALG00010029587.1"/>
</dbReference>
<dbReference type="Proteomes" id="UP000000539">
    <property type="component" value="Chromosome 19"/>
</dbReference>
<accession>A0A8V1ADW1</accession>
<name>A0A8V1ADW1_CHICK</name>
<organism evidence="1 2">
    <name type="scientific">Gallus gallus</name>
    <name type="common">Chicken</name>
    <dbReference type="NCBI Taxonomy" id="9031"/>
    <lineage>
        <taxon>Eukaryota</taxon>
        <taxon>Metazoa</taxon>
        <taxon>Chordata</taxon>
        <taxon>Craniata</taxon>
        <taxon>Vertebrata</taxon>
        <taxon>Euteleostomi</taxon>
        <taxon>Archelosauria</taxon>
        <taxon>Archosauria</taxon>
        <taxon>Dinosauria</taxon>
        <taxon>Saurischia</taxon>
        <taxon>Theropoda</taxon>
        <taxon>Coelurosauria</taxon>
        <taxon>Aves</taxon>
        <taxon>Neognathae</taxon>
        <taxon>Galloanserae</taxon>
        <taxon>Galliformes</taxon>
        <taxon>Phasianidae</taxon>
        <taxon>Phasianinae</taxon>
        <taxon>Gallus</taxon>
    </lineage>
</organism>
<dbReference type="AlphaFoldDB" id="A0A8V1ADW1"/>
<reference evidence="1" key="2">
    <citation type="submission" date="2025-08" db="UniProtKB">
        <authorList>
            <consortium name="Ensembl"/>
        </authorList>
    </citation>
    <scope>IDENTIFICATION</scope>
    <source>
        <strain evidence="1">broiler</strain>
    </source>
</reference>
<protein>
    <submittedName>
        <fullName evidence="1">Uncharacterized protein</fullName>
    </submittedName>
</protein>